<accession>A0ABP7MIE9</accession>
<proteinExistence type="predicted"/>
<keyword evidence="2" id="KW-1185">Reference proteome</keyword>
<gene>
    <name evidence="1" type="ORF">GCM10022229_16960</name>
</gene>
<protein>
    <recommendedName>
        <fullName evidence="3">Zinc ribbon domain-containing protein</fullName>
    </recommendedName>
</protein>
<dbReference type="Proteomes" id="UP001501727">
    <property type="component" value="Unassembled WGS sequence"/>
</dbReference>
<sequence length="123" mass="13468">MSNARPGTAGATRTCPHCKTTILESSSICPSCRHYLRFDSPDAQPSKTITPLNVEGRIRHPAEGGAWEYSVVLTIRDDEGNEIAHQVVGVGAMHPGEERTFSLAVEVMPTNDMRRPGKRGMKH</sequence>
<dbReference type="EMBL" id="BAAAZU010000006">
    <property type="protein sequence ID" value="GAA3923653.1"/>
    <property type="molecule type" value="Genomic_DNA"/>
</dbReference>
<organism evidence="1 2">
    <name type="scientific">Luteimonas lutimaris</name>
    <dbReference type="NCBI Taxonomy" id="698645"/>
    <lineage>
        <taxon>Bacteria</taxon>
        <taxon>Pseudomonadati</taxon>
        <taxon>Pseudomonadota</taxon>
        <taxon>Gammaproteobacteria</taxon>
        <taxon>Lysobacterales</taxon>
        <taxon>Lysobacteraceae</taxon>
        <taxon>Luteimonas</taxon>
    </lineage>
</organism>
<evidence type="ECO:0000313" key="1">
    <source>
        <dbReference type="EMBL" id="GAA3923653.1"/>
    </source>
</evidence>
<dbReference type="RefSeq" id="WP_344759528.1">
    <property type="nucleotide sequence ID" value="NZ_BAAAZU010000006.1"/>
</dbReference>
<name>A0ABP7MIE9_9GAMM</name>
<evidence type="ECO:0000313" key="2">
    <source>
        <dbReference type="Proteomes" id="UP001501727"/>
    </source>
</evidence>
<reference evidence="2" key="1">
    <citation type="journal article" date="2019" name="Int. J. Syst. Evol. Microbiol.">
        <title>The Global Catalogue of Microorganisms (GCM) 10K type strain sequencing project: providing services to taxonomists for standard genome sequencing and annotation.</title>
        <authorList>
            <consortium name="The Broad Institute Genomics Platform"/>
            <consortium name="The Broad Institute Genome Sequencing Center for Infectious Disease"/>
            <person name="Wu L."/>
            <person name="Ma J."/>
        </authorList>
    </citation>
    <scope>NUCLEOTIDE SEQUENCE [LARGE SCALE GENOMIC DNA]</scope>
    <source>
        <strain evidence="2">JCM 16916</strain>
    </source>
</reference>
<comment type="caution">
    <text evidence="1">The sequence shown here is derived from an EMBL/GenBank/DDBJ whole genome shotgun (WGS) entry which is preliminary data.</text>
</comment>
<evidence type="ECO:0008006" key="3">
    <source>
        <dbReference type="Google" id="ProtNLM"/>
    </source>
</evidence>